<gene>
    <name evidence="1" type="ORF">METZ01_LOCUS438981</name>
</gene>
<feature type="non-terminal residue" evidence="1">
    <location>
        <position position="1"/>
    </location>
</feature>
<reference evidence="1" key="1">
    <citation type="submission" date="2018-05" db="EMBL/GenBank/DDBJ databases">
        <authorList>
            <person name="Lanie J.A."/>
            <person name="Ng W.-L."/>
            <person name="Kazmierczak K.M."/>
            <person name="Andrzejewski T.M."/>
            <person name="Davidsen T.M."/>
            <person name="Wayne K.J."/>
            <person name="Tettelin H."/>
            <person name="Glass J.I."/>
            <person name="Rusch D."/>
            <person name="Podicherti R."/>
            <person name="Tsui H.-C.T."/>
            <person name="Winkler M.E."/>
        </authorList>
    </citation>
    <scope>NUCLEOTIDE SEQUENCE</scope>
</reference>
<name>A0A382YS57_9ZZZZ</name>
<dbReference type="EMBL" id="UINC01178135">
    <property type="protein sequence ID" value="SVD86127.1"/>
    <property type="molecule type" value="Genomic_DNA"/>
</dbReference>
<protein>
    <recommendedName>
        <fullName evidence="2">Glycosyltransferase subfamily 4-like N-terminal domain-containing protein</fullName>
    </recommendedName>
</protein>
<evidence type="ECO:0008006" key="2">
    <source>
        <dbReference type="Google" id="ProtNLM"/>
    </source>
</evidence>
<dbReference type="AlphaFoldDB" id="A0A382YS57"/>
<organism evidence="1">
    <name type="scientific">marine metagenome</name>
    <dbReference type="NCBI Taxonomy" id="408172"/>
    <lineage>
        <taxon>unclassified sequences</taxon>
        <taxon>metagenomes</taxon>
        <taxon>ecological metagenomes</taxon>
    </lineage>
</organism>
<evidence type="ECO:0000313" key="1">
    <source>
        <dbReference type="EMBL" id="SVD86127.1"/>
    </source>
</evidence>
<accession>A0A382YS57</accession>
<feature type="non-terminal residue" evidence="1">
    <location>
        <position position="201"/>
    </location>
</feature>
<sequence>VAQKNHIKTMNRSSTIIVHDAFAFKGGGERLVHILCKELEADLAFGYKKDGSFNLSELRGHLINLKSESKIPLWRTLNRLHTFCKKTRFLNNYENVIYTGQNSPLAISNHSKGKNIYYCHTPPRSIYDLKEVHLASHSPLQKLAHIFYSSIFKPLYEKAINKMDVIVANSKNVQNRNHKFFELNSIVIYPPCETKKFRWLG</sequence>
<proteinExistence type="predicted"/>
<dbReference type="SUPFAM" id="SSF53756">
    <property type="entry name" value="UDP-Glycosyltransferase/glycogen phosphorylase"/>
    <property type="match status" value="1"/>
</dbReference>
<dbReference type="Gene3D" id="3.40.50.2000">
    <property type="entry name" value="Glycogen Phosphorylase B"/>
    <property type="match status" value="1"/>
</dbReference>